<sequence>MNVHPTCCYVCTMTTLLLHFLSLSTDGSTVTFAFQSKSRFKVFSTLSGLTSCEH</sequence>
<proteinExistence type="predicted"/>
<accession>A0ACD3QNL0</accession>
<keyword evidence="2" id="KW-1185">Reference proteome</keyword>
<reference evidence="1" key="1">
    <citation type="submission" date="2018-11" db="EMBL/GenBank/DDBJ databases">
        <title>The sequence and de novo assembly of Larimichthys crocea genome using PacBio and Hi-C technologies.</title>
        <authorList>
            <person name="Xu P."/>
            <person name="Chen B."/>
            <person name="Zhou Z."/>
            <person name="Ke Q."/>
            <person name="Wu Y."/>
            <person name="Bai H."/>
            <person name="Pu F."/>
        </authorList>
    </citation>
    <scope>NUCLEOTIDE SEQUENCE</scope>
    <source>
        <tissue evidence="1">Muscle</tissue>
    </source>
</reference>
<evidence type="ECO:0000313" key="2">
    <source>
        <dbReference type="Proteomes" id="UP000793456"/>
    </source>
</evidence>
<gene>
    <name evidence="1" type="ORF">E3U43_005922</name>
</gene>
<evidence type="ECO:0000313" key="1">
    <source>
        <dbReference type="EMBL" id="TMS08439.1"/>
    </source>
</evidence>
<comment type="caution">
    <text evidence="1">The sequence shown here is derived from an EMBL/GenBank/DDBJ whole genome shotgun (WGS) entry which is preliminary data.</text>
</comment>
<organism evidence="1 2">
    <name type="scientific">Larimichthys crocea</name>
    <name type="common">Large yellow croaker</name>
    <name type="synonym">Pseudosciaena crocea</name>
    <dbReference type="NCBI Taxonomy" id="215358"/>
    <lineage>
        <taxon>Eukaryota</taxon>
        <taxon>Metazoa</taxon>
        <taxon>Chordata</taxon>
        <taxon>Craniata</taxon>
        <taxon>Vertebrata</taxon>
        <taxon>Euteleostomi</taxon>
        <taxon>Actinopterygii</taxon>
        <taxon>Neopterygii</taxon>
        <taxon>Teleostei</taxon>
        <taxon>Neoteleostei</taxon>
        <taxon>Acanthomorphata</taxon>
        <taxon>Eupercaria</taxon>
        <taxon>Sciaenidae</taxon>
        <taxon>Larimichthys</taxon>
    </lineage>
</organism>
<dbReference type="EMBL" id="CM011690">
    <property type="protein sequence ID" value="TMS08439.1"/>
    <property type="molecule type" value="Genomic_DNA"/>
</dbReference>
<protein>
    <submittedName>
        <fullName evidence="1">Uncharacterized protein</fullName>
    </submittedName>
</protein>
<dbReference type="Proteomes" id="UP000793456">
    <property type="component" value="Chromosome XVII"/>
</dbReference>
<name>A0ACD3QNL0_LARCR</name>